<dbReference type="Proteomes" id="UP000199073">
    <property type="component" value="Unassembled WGS sequence"/>
</dbReference>
<sequence length="51" mass="5901">MDVIGVPVGDRLDLFDQVKLLASEVALHIGKEREKRRQEEEEKLKNRGKAR</sequence>
<name>A0A1H0NT51_9BACT</name>
<organism evidence="2 3">
    <name type="scientific">Desulforhopalus singaporensis</name>
    <dbReference type="NCBI Taxonomy" id="91360"/>
    <lineage>
        <taxon>Bacteria</taxon>
        <taxon>Pseudomonadati</taxon>
        <taxon>Thermodesulfobacteriota</taxon>
        <taxon>Desulfobulbia</taxon>
        <taxon>Desulfobulbales</taxon>
        <taxon>Desulfocapsaceae</taxon>
        <taxon>Desulforhopalus</taxon>
    </lineage>
</organism>
<protein>
    <submittedName>
        <fullName evidence="2">Uncharacterized protein</fullName>
    </submittedName>
</protein>
<accession>A0A1H0NT51</accession>
<proteinExistence type="predicted"/>
<evidence type="ECO:0000256" key="1">
    <source>
        <dbReference type="SAM" id="MobiDB-lite"/>
    </source>
</evidence>
<dbReference type="STRING" id="91360.SAMN05660330_01436"/>
<evidence type="ECO:0000313" key="3">
    <source>
        <dbReference type="Proteomes" id="UP000199073"/>
    </source>
</evidence>
<feature type="compositionally biased region" description="Basic and acidic residues" evidence="1">
    <location>
        <begin position="32"/>
        <end position="45"/>
    </location>
</feature>
<feature type="region of interest" description="Disordered" evidence="1">
    <location>
        <begin position="32"/>
        <end position="51"/>
    </location>
</feature>
<gene>
    <name evidence="2" type="ORF">SAMN05660330_01436</name>
</gene>
<dbReference type="AlphaFoldDB" id="A0A1H0NT51"/>
<keyword evidence="3" id="KW-1185">Reference proteome</keyword>
<reference evidence="2 3" key="1">
    <citation type="submission" date="2016-10" db="EMBL/GenBank/DDBJ databases">
        <authorList>
            <person name="de Groot N.N."/>
        </authorList>
    </citation>
    <scope>NUCLEOTIDE SEQUENCE [LARGE SCALE GENOMIC DNA]</scope>
    <source>
        <strain evidence="2 3">DSM 12130</strain>
    </source>
</reference>
<dbReference type="EMBL" id="FNJI01000008">
    <property type="protein sequence ID" value="SDO95902.1"/>
    <property type="molecule type" value="Genomic_DNA"/>
</dbReference>
<evidence type="ECO:0000313" key="2">
    <source>
        <dbReference type="EMBL" id="SDO95902.1"/>
    </source>
</evidence>